<dbReference type="Proteomes" id="UP000248886">
    <property type="component" value="Unassembled WGS sequence"/>
</dbReference>
<organism evidence="15 16">
    <name type="scientific">Acidithiobacillus ferrooxidans</name>
    <name type="common">Thiobacillus ferrooxidans</name>
    <dbReference type="NCBI Taxonomy" id="920"/>
    <lineage>
        <taxon>Bacteria</taxon>
        <taxon>Pseudomonadati</taxon>
        <taxon>Pseudomonadota</taxon>
        <taxon>Acidithiobacillia</taxon>
        <taxon>Acidithiobacillales</taxon>
        <taxon>Acidithiobacillaceae</taxon>
        <taxon>Acidithiobacillus</taxon>
    </lineage>
</organism>
<dbReference type="Gene3D" id="1.10.940.10">
    <property type="entry name" value="NusB-like"/>
    <property type="match status" value="1"/>
</dbReference>
<evidence type="ECO:0000256" key="9">
    <source>
        <dbReference type="ARBA" id="ARBA00022884"/>
    </source>
</evidence>
<keyword evidence="7 13" id="KW-0808">Transferase</keyword>
<dbReference type="SUPFAM" id="SSF53335">
    <property type="entry name" value="S-adenosyl-L-methionine-dependent methyltransferases"/>
    <property type="match status" value="1"/>
</dbReference>
<comment type="subcellular location">
    <subcellularLocation>
        <location evidence="2">Cytoplasm</location>
    </subcellularLocation>
</comment>
<dbReference type="PANTHER" id="PTHR22807:SF61">
    <property type="entry name" value="NOL1_NOP2_SUN FAMILY PROTEIN _ ANTITERMINATION NUSB DOMAIN-CONTAINING PROTEIN"/>
    <property type="match status" value="1"/>
</dbReference>
<dbReference type="GO" id="GO:0009383">
    <property type="term" value="F:rRNA (cytosine-C5-)-methyltransferase activity"/>
    <property type="evidence" value="ECO:0007669"/>
    <property type="project" value="TreeGrafter"/>
</dbReference>
<comment type="caution">
    <text evidence="15">The sequence shown here is derived from an EMBL/GenBank/DDBJ whole genome shotgun (WGS) entry which is preliminary data.</text>
</comment>
<evidence type="ECO:0000256" key="2">
    <source>
        <dbReference type="ARBA" id="ARBA00004496"/>
    </source>
</evidence>
<dbReference type="SUPFAM" id="SSF48013">
    <property type="entry name" value="NusB-like"/>
    <property type="match status" value="1"/>
</dbReference>
<dbReference type="FunFam" id="3.40.50.150:FF:000022">
    <property type="entry name" value="Ribosomal RNA small subunit methyltransferase B"/>
    <property type="match status" value="1"/>
</dbReference>
<evidence type="ECO:0000256" key="4">
    <source>
        <dbReference type="ARBA" id="ARBA00022490"/>
    </source>
</evidence>
<dbReference type="Gene3D" id="3.30.70.1170">
    <property type="entry name" value="Sun protein, domain 3"/>
    <property type="match status" value="1"/>
</dbReference>
<evidence type="ECO:0000313" key="15">
    <source>
        <dbReference type="EMBL" id="PZD80380.1"/>
    </source>
</evidence>
<feature type="domain" description="SAM-dependent MTase RsmB/NOP-type" evidence="14">
    <location>
        <begin position="171"/>
        <end position="431"/>
    </location>
</feature>
<dbReference type="InterPro" id="IPR054728">
    <property type="entry name" value="RsmB-like_ferredoxin"/>
</dbReference>
<protein>
    <recommendedName>
        <fullName evidence="3">16S rRNA (cytosine(967)-C(5))-methyltransferase</fullName>
        <ecNumber evidence="3">2.1.1.176</ecNumber>
    </recommendedName>
    <alternativeName>
        <fullName evidence="10">16S rRNA m5C967 methyltransferase</fullName>
    </alternativeName>
    <alternativeName>
        <fullName evidence="11">rRNA (cytosine-C(5)-)-methyltransferase RsmB</fullName>
    </alternativeName>
</protein>
<evidence type="ECO:0000256" key="1">
    <source>
        <dbReference type="ARBA" id="ARBA00002724"/>
    </source>
</evidence>
<dbReference type="InterPro" id="IPR004573">
    <property type="entry name" value="rRNA_ssu_MeTfrase_B"/>
</dbReference>
<dbReference type="EMBL" id="QKQP01000006">
    <property type="protein sequence ID" value="PZD80380.1"/>
    <property type="molecule type" value="Genomic_DNA"/>
</dbReference>
<evidence type="ECO:0000256" key="10">
    <source>
        <dbReference type="ARBA" id="ARBA00030399"/>
    </source>
</evidence>
<keyword evidence="5" id="KW-0698">rRNA processing</keyword>
<dbReference type="AlphaFoldDB" id="A0A2W1K1Q9"/>
<keyword evidence="4" id="KW-0963">Cytoplasm</keyword>
<feature type="binding site" evidence="13">
    <location>
        <position position="309"/>
    </location>
    <ligand>
        <name>S-adenosyl-L-methionine</name>
        <dbReference type="ChEBI" id="CHEBI:59789"/>
    </ligand>
</feature>
<dbReference type="NCBIfam" id="NF008149">
    <property type="entry name" value="PRK10901.1"/>
    <property type="match status" value="1"/>
</dbReference>
<gene>
    <name evidence="15" type="ORF">DN052_12840</name>
</gene>
<dbReference type="PROSITE" id="PS51686">
    <property type="entry name" value="SAM_MT_RSMB_NOP"/>
    <property type="match status" value="1"/>
</dbReference>
<evidence type="ECO:0000256" key="3">
    <source>
        <dbReference type="ARBA" id="ARBA00012140"/>
    </source>
</evidence>
<comment type="similarity">
    <text evidence="13">Belongs to the class I-like SAM-binding methyltransferase superfamily. RsmB/NOP family.</text>
</comment>
<dbReference type="InterPro" id="IPR029063">
    <property type="entry name" value="SAM-dependent_MTases_sf"/>
</dbReference>
<dbReference type="InterPro" id="IPR001678">
    <property type="entry name" value="MeTrfase_RsmB-F_NOP2_dom"/>
</dbReference>
<accession>A0A2W1K1Q9</accession>
<evidence type="ECO:0000256" key="12">
    <source>
        <dbReference type="ARBA" id="ARBA00047283"/>
    </source>
</evidence>
<feature type="binding site" evidence="13">
    <location>
        <position position="283"/>
    </location>
    <ligand>
        <name>S-adenosyl-L-methionine</name>
        <dbReference type="ChEBI" id="CHEBI:59789"/>
    </ligand>
</feature>
<evidence type="ECO:0000256" key="6">
    <source>
        <dbReference type="ARBA" id="ARBA00022603"/>
    </source>
</evidence>
<dbReference type="Pfam" id="PF22458">
    <property type="entry name" value="RsmF-B_ferredox"/>
    <property type="match status" value="1"/>
</dbReference>
<dbReference type="InterPro" id="IPR006027">
    <property type="entry name" value="NusB_RsmB_TIM44"/>
</dbReference>
<evidence type="ECO:0000259" key="14">
    <source>
        <dbReference type="PROSITE" id="PS51686"/>
    </source>
</evidence>
<keyword evidence="9 13" id="KW-0694">RNA-binding</keyword>
<feature type="active site" description="Nucleophile" evidence="13">
    <location>
        <position position="381"/>
    </location>
</feature>
<dbReference type="GO" id="GO:0006355">
    <property type="term" value="P:regulation of DNA-templated transcription"/>
    <property type="evidence" value="ECO:0007669"/>
    <property type="project" value="InterPro"/>
</dbReference>
<dbReference type="Gene3D" id="3.40.50.150">
    <property type="entry name" value="Vaccinia Virus protein VP39"/>
    <property type="match status" value="1"/>
</dbReference>
<dbReference type="InterPro" id="IPR023267">
    <property type="entry name" value="RCMT"/>
</dbReference>
<comment type="function">
    <text evidence="1">Specifically methylates the cytosine at position 967 (m5C967) of 16S rRNA.</text>
</comment>
<dbReference type="OrthoDB" id="5292653at2"/>
<dbReference type="CDD" id="cd02440">
    <property type="entry name" value="AdoMet_MTases"/>
    <property type="match status" value="1"/>
</dbReference>
<dbReference type="Pfam" id="PF01029">
    <property type="entry name" value="NusB"/>
    <property type="match status" value="1"/>
</dbReference>
<keyword evidence="6 13" id="KW-0489">Methyltransferase</keyword>
<dbReference type="NCBIfam" id="TIGR00563">
    <property type="entry name" value="rsmB"/>
    <property type="match status" value="1"/>
</dbReference>
<dbReference type="Gene3D" id="1.10.287.730">
    <property type="entry name" value="Helix hairpin bin"/>
    <property type="match status" value="1"/>
</dbReference>
<feature type="binding site" evidence="13">
    <location>
        <position position="328"/>
    </location>
    <ligand>
        <name>S-adenosyl-L-methionine</name>
        <dbReference type="ChEBI" id="CHEBI:59789"/>
    </ligand>
</feature>
<evidence type="ECO:0000256" key="8">
    <source>
        <dbReference type="ARBA" id="ARBA00022691"/>
    </source>
</evidence>
<dbReference type="PANTHER" id="PTHR22807">
    <property type="entry name" value="NOP2 YEAST -RELATED NOL1/NOP2/FMU SUN DOMAIN-CONTAINING"/>
    <property type="match status" value="1"/>
</dbReference>
<feature type="binding site" evidence="13">
    <location>
        <begin position="261"/>
        <end position="267"/>
    </location>
    <ligand>
        <name>S-adenosyl-L-methionine</name>
        <dbReference type="ChEBI" id="CHEBI:59789"/>
    </ligand>
</feature>
<evidence type="ECO:0000313" key="16">
    <source>
        <dbReference type="Proteomes" id="UP000248886"/>
    </source>
</evidence>
<evidence type="ECO:0000256" key="13">
    <source>
        <dbReference type="PROSITE-ProRule" id="PRU01023"/>
    </source>
</evidence>
<name>A0A2W1K1Q9_ACIFR</name>
<evidence type="ECO:0000256" key="11">
    <source>
        <dbReference type="ARBA" id="ARBA00031088"/>
    </source>
</evidence>
<evidence type="ECO:0000256" key="5">
    <source>
        <dbReference type="ARBA" id="ARBA00022552"/>
    </source>
</evidence>
<evidence type="ECO:0000256" key="7">
    <source>
        <dbReference type="ARBA" id="ARBA00022679"/>
    </source>
</evidence>
<dbReference type="GO" id="GO:0005829">
    <property type="term" value="C:cytosol"/>
    <property type="evidence" value="ECO:0007669"/>
    <property type="project" value="TreeGrafter"/>
</dbReference>
<dbReference type="EC" id="2.1.1.176" evidence="3"/>
<dbReference type="InterPro" id="IPR049560">
    <property type="entry name" value="MeTrfase_RsmB-F_NOP2_cat"/>
</dbReference>
<proteinExistence type="inferred from homology"/>
<dbReference type="GO" id="GO:0003723">
    <property type="term" value="F:RNA binding"/>
    <property type="evidence" value="ECO:0007669"/>
    <property type="project" value="UniProtKB-UniRule"/>
</dbReference>
<sequence length="434" mass="47658">MKEMRTGIERAKSTSGGAVRKAAITVLRGVDSGQTVDAALLPVSLTGTDRATLQWLVLGTLREFLSVQALSAKLLRKPWREEDADLGFLLSLALFELRHGQRPAFAVVNDWVEMTEAVKKPWARGLMNAVLRRYLREREVLDTALVDRDLGHPAWLAARLRAAYPQDWPAIAAANNSAPPLWLRVNTQRVDPGAYRRLLAEQGREAEGVTWSAAALCLPASVPVATLPGWDAGWVAVQDGAAQLAAHILAPREGERILDACAAPGGKTAHLWALGATRLDALDRSAERLNRVRETLERQGGEVHLQAADAAETATWWNGETYDAILLDAPCTGTGVIRRHPDIRLRRQPEDVAEAVAQQARLLEGLWPCLRPGGRLLYATCSVLPEENEEQIAAFVQRHSDARRMAHPLTGQRLPGQEDMDGFYYALLEKDACA</sequence>
<dbReference type="GO" id="GO:0070475">
    <property type="term" value="P:rRNA base methylation"/>
    <property type="evidence" value="ECO:0007669"/>
    <property type="project" value="TreeGrafter"/>
</dbReference>
<dbReference type="InterPro" id="IPR035926">
    <property type="entry name" value="NusB-like_sf"/>
</dbReference>
<reference evidence="15 16" key="1">
    <citation type="submission" date="2018-06" db="EMBL/GenBank/DDBJ databases">
        <title>Draft sequence of Acidithiobacillus ferrooxidans CCM 4253.</title>
        <authorList>
            <person name="Moya-Beltran A."/>
            <person name="Castro M."/>
            <person name="Covarrubias P.C."/>
            <person name="Issotta F."/>
            <person name="Janiczek O."/>
            <person name="Mandl M."/>
            <person name="Kucera J."/>
            <person name="Quatrini R."/>
        </authorList>
    </citation>
    <scope>NUCLEOTIDE SEQUENCE [LARGE SCALE GENOMIC DNA]</scope>
    <source>
        <strain evidence="15 16">CCM 4253</strain>
    </source>
</reference>
<dbReference type="PRINTS" id="PR02008">
    <property type="entry name" value="RCMTFAMILY"/>
</dbReference>
<comment type="catalytic activity">
    <reaction evidence="12">
        <text>cytidine(967) in 16S rRNA + S-adenosyl-L-methionine = 5-methylcytidine(967) in 16S rRNA + S-adenosyl-L-homocysteine + H(+)</text>
        <dbReference type="Rhea" id="RHEA:42748"/>
        <dbReference type="Rhea" id="RHEA-COMP:10219"/>
        <dbReference type="Rhea" id="RHEA-COMP:10220"/>
        <dbReference type="ChEBI" id="CHEBI:15378"/>
        <dbReference type="ChEBI" id="CHEBI:57856"/>
        <dbReference type="ChEBI" id="CHEBI:59789"/>
        <dbReference type="ChEBI" id="CHEBI:74483"/>
        <dbReference type="ChEBI" id="CHEBI:82748"/>
        <dbReference type="EC" id="2.1.1.176"/>
    </reaction>
</comment>
<keyword evidence="8 13" id="KW-0949">S-adenosyl-L-methionine</keyword>
<dbReference type="Pfam" id="PF01189">
    <property type="entry name" value="Methyltr_RsmB-F"/>
    <property type="match status" value="1"/>
</dbReference>